<name>A0A8S0QKH2_OLEEU</name>
<dbReference type="AlphaFoldDB" id="A0A8S0QKH2"/>
<organism evidence="2 3">
    <name type="scientific">Olea europaea subsp. europaea</name>
    <dbReference type="NCBI Taxonomy" id="158383"/>
    <lineage>
        <taxon>Eukaryota</taxon>
        <taxon>Viridiplantae</taxon>
        <taxon>Streptophyta</taxon>
        <taxon>Embryophyta</taxon>
        <taxon>Tracheophyta</taxon>
        <taxon>Spermatophyta</taxon>
        <taxon>Magnoliopsida</taxon>
        <taxon>eudicotyledons</taxon>
        <taxon>Gunneridae</taxon>
        <taxon>Pentapetalae</taxon>
        <taxon>asterids</taxon>
        <taxon>lamiids</taxon>
        <taxon>Lamiales</taxon>
        <taxon>Oleaceae</taxon>
        <taxon>Oleeae</taxon>
        <taxon>Olea</taxon>
    </lineage>
</organism>
<dbReference type="Gramene" id="OE9A086676T1">
    <property type="protein sequence ID" value="OE9A086676C1"/>
    <property type="gene ID" value="OE9A086676"/>
</dbReference>
<evidence type="ECO:0000313" key="3">
    <source>
        <dbReference type="Proteomes" id="UP000594638"/>
    </source>
</evidence>
<feature type="compositionally biased region" description="Basic and acidic residues" evidence="1">
    <location>
        <begin position="1"/>
        <end position="11"/>
    </location>
</feature>
<dbReference type="Proteomes" id="UP000594638">
    <property type="component" value="Unassembled WGS sequence"/>
</dbReference>
<accession>A0A8S0QKH2</accession>
<gene>
    <name evidence="2" type="ORF">OLEA9_A086676</name>
</gene>
<keyword evidence="3" id="KW-1185">Reference proteome</keyword>
<sequence length="174" mass="19628">MTPNRTKEHVLTKHPSNPRVGAKCLSGLSPKKWLEEQAQAGSKAHQRDGRCYHKYESHLPTKRRTAVNVDTVTNYDTNRMTQEAAIPVENSLANAPRGQASVFDRLGPARDREGWPSNPPAQTGQLLVSSNIPHLFNSFLEENQHEQPRPRTTNELVLRYMHPSPRKGGKDEPH</sequence>
<feature type="region of interest" description="Disordered" evidence="1">
    <location>
        <begin position="1"/>
        <end position="23"/>
    </location>
</feature>
<feature type="region of interest" description="Disordered" evidence="1">
    <location>
        <begin position="141"/>
        <end position="174"/>
    </location>
</feature>
<protein>
    <submittedName>
        <fullName evidence="2">Uncharacterized protein</fullName>
    </submittedName>
</protein>
<proteinExistence type="predicted"/>
<evidence type="ECO:0000256" key="1">
    <source>
        <dbReference type="SAM" id="MobiDB-lite"/>
    </source>
</evidence>
<comment type="caution">
    <text evidence="2">The sequence shown here is derived from an EMBL/GenBank/DDBJ whole genome shotgun (WGS) entry which is preliminary data.</text>
</comment>
<dbReference type="EMBL" id="CACTIH010001856">
    <property type="protein sequence ID" value="CAA2966223.1"/>
    <property type="molecule type" value="Genomic_DNA"/>
</dbReference>
<evidence type="ECO:0000313" key="2">
    <source>
        <dbReference type="EMBL" id="CAA2966223.1"/>
    </source>
</evidence>
<reference evidence="2 3" key="1">
    <citation type="submission" date="2019-12" db="EMBL/GenBank/DDBJ databases">
        <authorList>
            <person name="Alioto T."/>
            <person name="Alioto T."/>
            <person name="Gomez Garrido J."/>
        </authorList>
    </citation>
    <scope>NUCLEOTIDE SEQUENCE [LARGE SCALE GENOMIC DNA]</scope>
</reference>